<gene>
    <name evidence="1" type="ORF">SPELUC_LOCUS12744</name>
</gene>
<dbReference type="EMBL" id="CAJVPW010031108">
    <property type="protein sequence ID" value="CAG8725713.1"/>
    <property type="molecule type" value="Genomic_DNA"/>
</dbReference>
<accession>A0ACA9PW03</accession>
<dbReference type="Proteomes" id="UP000789366">
    <property type="component" value="Unassembled WGS sequence"/>
</dbReference>
<evidence type="ECO:0000313" key="2">
    <source>
        <dbReference type="Proteomes" id="UP000789366"/>
    </source>
</evidence>
<name>A0ACA9PW03_9GLOM</name>
<organism evidence="1 2">
    <name type="scientific">Cetraspora pellucida</name>
    <dbReference type="NCBI Taxonomy" id="1433469"/>
    <lineage>
        <taxon>Eukaryota</taxon>
        <taxon>Fungi</taxon>
        <taxon>Fungi incertae sedis</taxon>
        <taxon>Mucoromycota</taxon>
        <taxon>Glomeromycotina</taxon>
        <taxon>Glomeromycetes</taxon>
        <taxon>Diversisporales</taxon>
        <taxon>Gigasporaceae</taxon>
        <taxon>Cetraspora</taxon>
    </lineage>
</organism>
<reference evidence="1" key="1">
    <citation type="submission" date="2021-06" db="EMBL/GenBank/DDBJ databases">
        <authorList>
            <person name="Kallberg Y."/>
            <person name="Tangrot J."/>
            <person name="Rosling A."/>
        </authorList>
    </citation>
    <scope>NUCLEOTIDE SEQUENCE</scope>
    <source>
        <strain evidence="1">28 12/20/2015</strain>
    </source>
</reference>
<evidence type="ECO:0000313" key="1">
    <source>
        <dbReference type="EMBL" id="CAG8725713.1"/>
    </source>
</evidence>
<feature type="non-terminal residue" evidence="1">
    <location>
        <position position="1"/>
    </location>
</feature>
<comment type="caution">
    <text evidence="1">The sequence shown here is derived from an EMBL/GenBank/DDBJ whole genome shotgun (WGS) entry which is preliminary data.</text>
</comment>
<sequence>IGVQGQFVSLPAPSSVCITGCTYHCILPKNVPNHSINWYLYDEQDRFLVAYNHKIPNVWILAVQQIKEVAAIIRADNIINIQLHSILIWRYTDIEPKFVNILSAQYEPLQYPLLFPHRTSEWYPYNYYNYSQIDWYHCHLLHEQRFLFFEKLTSEYLVEMYLRVEEE</sequence>
<protein>
    <submittedName>
        <fullName evidence="1">6089_t:CDS:1</fullName>
    </submittedName>
</protein>
<proteinExistence type="predicted"/>
<keyword evidence="2" id="KW-1185">Reference proteome</keyword>